<dbReference type="InterPro" id="IPR011009">
    <property type="entry name" value="Kinase-like_dom_sf"/>
</dbReference>
<evidence type="ECO:0000259" key="1">
    <source>
        <dbReference type="Pfam" id="PF01636"/>
    </source>
</evidence>
<organism evidence="2 3">
    <name type="scientific">Ruminococcus albus</name>
    <dbReference type="NCBI Taxonomy" id="1264"/>
    <lineage>
        <taxon>Bacteria</taxon>
        <taxon>Bacillati</taxon>
        <taxon>Bacillota</taxon>
        <taxon>Clostridia</taxon>
        <taxon>Eubacteriales</taxon>
        <taxon>Oscillospiraceae</taxon>
        <taxon>Ruminococcus</taxon>
    </lineage>
</organism>
<dbReference type="EMBL" id="FOKQ01000007">
    <property type="protein sequence ID" value="SFC08887.1"/>
    <property type="molecule type" value="Genomic_DNA"/>
</dbReference>
<proteinExistence type="predicted"/>
<dbReference type="RefSeq" id="WP_074960574.1">
    <property type="nucleotide sequence ID" value="NZ_FOKQ01000007.1"/>
</dbReference>
<protein>
    <submittedName>
        <fullName evidence="2">Phosphotransferase enzyme family protein</fullName>
    </submittedName>
</protein>
<sequence>MRGISNSDMTPELFEKISRICGLGRIISAPQPLTGGYMHKMYSLFTENGRYAVKLLDPYVMARPTAAENFAKAEKYERLLEEKGLPIVPALVFDEKKMQYTDGRYFYVYNYFDGKALKDKEITQAHCCKIGSVLADIHSIGRQSEGFVPDMQDINWDGYISRMADIDSELYKLLSDNRGLLYESMKKGNAAKAKLPRDISMCHNDMDSKNVLWKGSKFGIIDLECLDLSSPVTEAFELALCWSGYESCAIDLTLMDSFVSAYLGSGGSLGCDAETLYHSNCGRLEWLEYNIRKTLGEECAEEDRASAMAQVKETMAHVIYYHDAKSDIVNSLENITKGG</sequence>
<name>A0A1I1GAZ4_RUMAL</name>
<dbReference type="Pfam" id="PF01636">
    <property type="entry name" value="APH"/>
    <property type="match status" value="1"/>
</dbReference>
<dbReference type="GO" id="GO:0016740">
    <property type="term" value="F:transferase activity"/>
    <property type="evidence" value="ECO:0007669"/>
    <property type="project" value="UniProtKB-KW"/>
</dbReference>
<feature type="domain" description="Aminoglycoside phosphotransferase" evidence="1">
    <location>
        <begin position="31"/>
        <end position="239"/>
    </location>
</feature>
<keyword evidence="2" id="KW-0808">Transferase</keyword>
<evidence type="ECO:0000313" key="3">
    <source>
        <dbReference type="Proteomes" id="UP000182192"/>
    </source>
</evidence>
<dbReference type="Gene3D" id="3.90.1200.10">
    <property type="match status" value="1"/>
</dbReference>
<dbReference type="AlphaFoldDB" id="A0A1I1GAZ4"/>
<dbReference type="SUPFAM" id="SSF56112">
    <property type="entry name" value="Protein kinase-like (PK-like)"/>
    <property type="match status" value="1"/>
</dbReference>
<gene>
    <name evidence="2" type="ORF">SAMN02910406_01116</name>
</gene>
<accession>A0A1I1GAZ4</accession>
<evidence type="ECO:0000313" key="2">
    <source>
        <dbReference type="EMBL" id="SFC08887.1"/>
    </source>
</evidence>
<reference evidence="2 3" key="1">
    <citation type="submission" date="2016-10" db="EMBL/GenBank/DDBJ databases">
        <authorList>
            <person name="de Groot N.N."/>
        </authorList>
    </citation>
    <scope>NUCLEOTIDE SEQUENCE [LARGE SCALE GENOMIC DNA]</scope>
    <source>
        <strain evidence="2 3">AR67</strain>
    </source>
</reference>
<dbReference type="OrthoDB" id="2352890at2"/>
<dbReference type="Proteomes" id="UP000182192">
    <property type="component" value="Unassembled WGS sequence"/>
</dbReference>
<dbReference type="InterPro" id="IPR002575">
    <property type="entry name" value="Aminoglycoside_PTrfase"/>
</dbReference>